<feature type="compositionally biased region" description="Polar residues" evidence="1">
    <location>
        <begin position="27"/>
        <end position="39"/>
    </location>
</feature>
<evidence type="ECO:0000313" key="3">
    <source>
        <dbReference type="Proteomes" id="UP001208570"/>
    </source>
</evidence>
<evidence type="ECO:0000256" key="1">
    <source>
        <dbReference type="SAM" id="MobiDB-lite"/>
    </source>
</evidence>
<dbReference type="AlphaFoldDB" id="A0AAD9MTS0"/>
<name>A0AAD9MTS0_9ANNE</name>
<proteinExistence type="predicted"/>
<sequence length="39" mass="4561">MSVITKHFTKSKLQQREKKPKLDILKQTLTDSNNTLIPH</sequence>
<organism evidence="2 3">
    <name type="scientific">Paralvinella palmiformis</name>
    <dbReference type="NCBI Taxonomy" id="53620"/>
    <lineage>
        <taxon>Eukaryota</taxon>
        <taxon>Metazoa</taxon>
        <taxon>Spiralia</taxon>
        <taxon>Lophotrochozoa</taxon>
        <taxon>Annelida</taxon>
        <taxon>Polychaeta</taxon>
        <taxon>Sedentaria</taxon>
        <taxon>Canalipalpata</taxon>
        <taxon>Terebellida</taxon>
        <taxon>Terebelliformia</taxon>
        <taxon>Alvinellidae</taxon>
        <taxon>Paralvinella</taxon>
    </lineage>
</organism>
<protein>
    <submittedName>
        <fullName evidence="2">Uncharacterized protein</fullName>
    </submittedName>
</protein>
<dbReference type="EMBL" id="JAODUP010000700">
    <property type="protein sequence ID" value="KAK2145135.1"/>
    <property type="molecule type" value="Genomic_DNA"/>
</dbReference>
<dbReference type="Proteomes" id="UP001208570">
    <property type="component" value="Unassembled WGS sequence"/>
</dbReference>
<keyword evidence="3" id="KW-1185">Reference proteome</keyword>
<comment type="caution">
    <text evidence="2">The sequence shown here is derived from an EMBL/GenBank/DDBJ whole genome shotgun (WGS) entry which is preliminary data.</text>
</comment>
<accession>A0AAD9MTS0</accession>
<evidence type="ECO:0000313" key="2">
    <source>
        <dbReference type="EMBL" id="KAK2145135.1"/>
    </source>
</evidence>
<reference evidence="2" key="1">
    <citation type="journal article" date="2023" name="Mol. Biol. Evol.">
        <title>Third-Generation Sequencing Reveals the Adaptive Role of the Epigenome in Three Deep-Sea Polychaetes.</title>
        <authorList>
            <person name="Perez M."/>
            <person name="Aroh O."/>
            <person name="Sun Y."/>
            <person name="Lan Y."/>
            <person name="Juniper S.K."/>
            <person name="Young C.R."/>
            <person name="Angers B."/>
            <person name="Qian P.Y."/>
        </authorList>
    </citation>
    <scope>NUCLEOTIDE SEQUENCE</scope>
    <source>
        <strain evidence="2">P08H-3</strain>
    </source>
</reference>
<feature type="compositionally biased region" description="Basic and acidic residues" evidence="1">
    <location>
        <begin position="14"/>
        <end position="24"/>
    </location>
</feature>
<gene>
    <name evidence="2" type="ORF">LSH36_700g01011</name>
</gene>
<feature type="region of interest" description="Disordered" evidence="1">
    <location>
        <begin position="1"/>
        <end position="39"/>
    </location>
</feature>